<dbReference type="InterPro" id="IPR003726">
    <property type="entry name" value="HCY_dom"/>
</dbReference>
<evidence type="ECO:0000256" key="10">
    <source>
        <dbReference type="ARBA" id="ARBA00022628"/>
    </source>
</evidence>
<dbReference type="GO" id="GO:0005829">
    <property type="term" value="C:cytosol"/>
    <property type="evidence" value="ECO:0007669"/>
    <property type="project" value="TreeGrafter"/>
</dbReference>
<dbReference type="InterPro" id="IPR011005">
    <property type="entry name" value="Dihydropteroate_synth-like_sf"/>
</dbReference>
<comment type="pathway">
    <text evidence="4">Amino-acid biosynthesis; L-methionine biosynthesis via de novo pathway; L-methionine from L-homocysteine (MetH route): step 1/1.</text>
</comment>
<feature type="domain" description="Pterin-binding" evidence="21">
    <location>
        <begin position="323"/>
        <end position="567"/>
    </location>
</feature>
<dbReference type="Pfam" id="PF02574">
    <property type="entry name" value="S-methyl_trans"/>
    <property type="match status" value="1"/>
</dbReference>
<comment type="cofactor">
    <cofactor evidence="2 19">
        <name>Zn(2+)</name>
        <dbReference type="ChEBI" id="CHEBI:29105"/>
    </cofactor>
</comment>
<dbReference type="Gene3D" id="3.40.50.280">
    <property type="entry name" value="Cobalamin-binding domain"/>
    <property type="match status" value="1"/>
</dbReference>
<reference evidence="24" key="1">
    <citation type="submission" date="2016-04" db="EMBL/GenBank/DDBJ databases">
        <authorList>
            <person name="Evans L.H."/>
            <person name="Alamgir A."/>
            <person name="Owens N."/>
            <person name="Weber N.D."/>
            <person name="Virtaneva K."/>
            <person name="Barbian K."/>
            <person name="Babar A."/>
            <person name="Rosenke K."/>
        </authorList>
    </citation>
    <scope>NUCLEOTIDE SEQUENCE</scope>
    <source>
        <strain evidence="24">86</strain>
    </source>
</reference>
<dbReference type="InterPro" id="IPR036724">
    <property type="entry name" value="Cobalamin-bd_sf"/>
</dbReference>
<dbReference type="GO" id="GO:0046653">
    <property type="term" value="P:tetrahydrofolate metabolic process"/>
    <property type="evidence" value="ECO:0007669"/>
    <property type="project" value="TreeGrafter"/>
</dbReference>
<keyword evidence="16" id="KW-0170">Cobalt</keyword>
<dbReference type="UniPathway" id="UPA00051">
    <property type="reaction ID" value="UER00081"/>
</dbReference>
<feature type="binding site" evidence="19">
    <location>
        <position position="210"/>
    </location>
    <ligand>
        <name>Zn(2+)</name>
        <dbReference type="ChEBI" id="CHEBI:29105"/>
    </ligand>
</feature>
<dbReference type="SUPFAM" id="SSF47644">
    <property type="entry name" value="Methionine synthase domain"/>
    <property type="match status" value="1"/>
</dbReference>
<comment type="function">
    <text evidence="17">Catalyzes the transfer of a methyl group from methyl-cobalamin to homocysteine, yielding enzyme-bound cob(I)alamin and methionine. Subsequently, remethylates the cofactor using methyltetrahydrofolate.</text>
</comment>
<evidence type="ECO:0000256" key="15">
    <source>
        <dbReference type="ARBA" id="ARBA00023167"/>
    </source>
</evidence>
<comment type="cofactor">
    <cofactor evidence="3">
        <name>methylcob(III)alamin</name>
        <dbReference type="ChEBI" id="CHEBI:28115"/>
    </cofactor>
</comment>
<evidence type="ECO:0000256" key="6">
    <source>
        <dbReference type="ARBA" id="ARBA00012032"/>
    </source>
</evidence>
<dbReference type="CDD" id="cd02070">
    <property type="entry name" value="corrinoid_protein_B12-BD"/>
    <property type="match status" value="1"/>
</dbReference>
<dbReference type="PANTHER" id="PTHR45833:SF1">
    <property type="entry name" value="METHIONINE SYNTHASE"/>
    <property type="match status" value="1"/>
</dbReference>
<keyword evidence="12" id="KW-0949">S-adenosyl-L-methionine</keyword>
<sequence length="810" mass="84160">MSDFLAKLSSGARLFFDGGLGTMLQARGLPAGVSPEEFCLESPGTLRGIHMEYAEAGADILTTNTFGGTRYKLPAGLDAAAFNRRMAEIAREAADAAAAKLGRPVFVAGSIGPSGKFVPPLGDIPFTDLVAAFREQIRGLVAGRVDLLLAETQFDIAEVKAIVLAARQECALPIGVSMTFENGRSLTGSSPEVFAATAANMGVTFIGTNCSAGPKEMAEVVTRLLAVSPVPVMAEPNAGLPELVGNETVFRLPPAPFAEAAGLIARDGVQLIGGCCGTTPDHIRALHANTGPGRVMREAPSMAGGVTVTSRSGLVRIGYDEPFRIIGERINPTGKKQLSAELAVGEFTTALRFADEQVAAGAHVLDVNVGAPLVDEVALLPELVAALASRHAIPLALDSSNAEAVAAALAAYPASPLVNSISNEPGNLERLGPLCRDYGAPFILLPLKGKKLPESAGERIAIIESMLAAMDDLGVPRHLALVDVLVLTVSANARAALECLDVVRYCREKLNLPTTAGLSNVSFGLPARELVNAGFLSMGAGVGLNACIANPGNARIREAVAVSDLLAGRDLAAGRFIATYTGWKPGEGASQAAAQGGGGADAKVALSLADAVILGRKEEIIPMVQTALDGGRDPFALVADELIPAITDVGTKYERKEYFLPQLIRSAETMQAAFAVVRPLLEKDARAEEKTVILTATVEGDIHDIGKNIVNLMLRNHGFEVIDLGKDVPAAEIVKAARSGKAAAIGLSALMTTTMVRMADTVTLLQKEGLSVPVMVGGAVVTPSFAESIGAHYSSDAVDAVRVARELTGK</sequence>
<keyword evidence="13 19" id="KW-0479">Metal-binding</keyword>
<dbReference type="PROSITE" id="PS50972">
    <property type="entry name" value="PTERIN_BINDING"/>
    <property type="match status" value="1"/>
</dbReference>
<keyword evidence="14 19" id="KW-0862">Zinc</keyword>
<dbReference type="PROSITE" id="PS51337">
    <property type="entry name" value="B12_BINDING_NTER"/>
    <property type="match status" value="1"/>
</dbReference>
<dbReference type="SMART" id="SM01018">
    <property type="entry name" value="B12-binding_2"/>
    <property type="match status" value="1"/>
</dbReference>
<comment type="catalytic activity">
    <reaction evidence="1">
        <text>(6S)-5-methyl-5,6,7,8-tetrahydrofolate + L-homocysteine = (6S)-5,6,7,8-tetrahydrofolate + L-methionine</text>
        <dbReference type="Rhea" id="RHEA:11172"/>
        <dbReference type="ChEBI" id="CHEBI:18608"/>
        <dbReference type="ChEBI" id="CHEBI:57453"/>
        <dbReference type="ChEBI" id="CHEBI:57844"/>
        <dbReference type="ChEBI" id="CHEBI:58199"/>
        <dbReference type="EC" id="2.1.1.13"/>
    </reaction>
</comment>
<feature type="domain" description="B12-binding N-terminal" evidence="23">
    <location>
        <begin position="595"/>
        <end position="689"/>
    </location>
</feature>
<evidence type="ECO:0000256" key="5">
    <source>
        <dbReference type="ARBA" id="ARBA00010398"/>
    </source>
</evidence>
<evidence type="ECO:0000256" key="4">
    <source>
        <dbReference type="ARBA" id="ARBA00005178"/>
    </source>
</evidence>
<dbReference type="GO" id="GO:0032259">
    <property type="term" value="P:methylation"/>
    <property type="evidence" value="ECO:0007669"/>
    <property type="project" value="UniProtKB-KW"/>
</dbReference>
<accession>A0A212J599</accession>
<evidence type="ECO:0000256" key="8">
    <source>
        <dbReference type="ARBA" id="ARBA00022603"/>
    </source>
</evidence>
<dbReference type="PROSITE" id="PS51332">
    <property type="entry name" value="B12_BINDING"/>
    <property type="match status" value="1"/>
</dbReference>
<dbReference type="GO" id="GO:0008705">
    <property type="term" value="F:methionine synthase activity"/>
    <property type="evidence" value="ECO:0007669"/>
    <property type="project" value="UniProtKB-EC"/>
</dbReference>
<evidence type="ECO:0000256" key="3">
    <source>
        <dbReference type="ARBA" id="ARBA00001956"/>
    </source>
</evidence>
<feature type="binding site" evidence="19">
    <location>
        <position position="275"/>
    </location>
    <ligand>
        <name>Zn(2+)</name>
        <dbReference type="ChEBI" id="CHEBI:29105"/>
    </ligand>
</feature>
<dbReference type="InterPro" id="IPR050554">
    <property type="entry name" value="Met_Synthase/Corrinoid"/>
</dbReference>
<evidence type="ECO:0000259" key="23">
    <source>
        <dbReference type="PROSITE" id="PS51337"/>
    </source>
</evidence>
<dbReference type="SUPFAM" id="SSF82282">
    <property type="entry name" value="Homocysteine S-methyltransferase"/>
    <property type="match status" value="1"/>
</dbReference>
<evidence type="ECO:0000256" key="13">
    <source>
        <dbReference type="ARBA" id="ARBA00022723"/>
    </source>
</evidence>
<dbReference type="GO" id="GO:0050667">
    <property type="term" value="P:homocysteine metabolic process"/>
    <property type="evidence" value="ECO:0007669"/>
    <property type="project" value="TreeGrafter"/>
</dbReference>
<dbReference type="EMBL" id="FLUQ01000001">
    <property type="protein sequence ID" value="SBV94631.1"/>
    <property type="molecule type" value="Genomic_DNA"/>
</dbReference>
<evidence type="ECO:0000256" key="9">
    <source>
        <dbReference type="ARBA" id="ARBA00022605"/>
    </source>
</evidence>
<organism evidence="24">
    <name type="scientific">uncultured delta proteobacterium</name>
    <dbReference type="NCBI Taxonomy" id="34034"/>
    <lineage>
        <taxon>Bacteria</taxon>
        <taxon>Deltaproteobacteria</taxon>
        <taxon>environmental samples</taxon>
    </lineage>
</organism>
<evidence type="ECO:0000256" key="17">
    <source>
        <dbReference type="ARBA" id="ARBA00025552"/>
    </source>
</evidence>
<dbReference type="Pfam" id="PF02310">
    <property type="entry name" value="B12-binding"/>
    <property type="match status" value="1"/>
</dbReference>
<gene>
    <name evidence="24" type="ORF">KL86DPRO_10731</name>
</gene>
<dbReference type="InterPro" id="IPR036589">
    <property type="entry name" value="HCY_dom_sf"/>
</dbReference>
<keyword evidence="8 19" id="KW-0489">Methyltransferase</keyword>
<comment type="similarity">
    <text evidence="5">Belongs to the vitamin-B12 dependent methionine synthase family.</text>
</comment>
<dbReference type="PROSITE" id="PS50970">
    <property type="entry name" value="HCY"/>
    <property type="match status" value="1"/>
</dbReference>
<feature type="binding site" evidence="19">
    <location>
        <position position="276"/>
    </location>
    <ligand>
        <name>Zn(2+)</name>
        <dbReference type="ChEBI" id="CHEBI:29105"/>
    </ligand>
</feature>
<dbReference type="GO" id="GO:0046872">
    <property type="term" value="F:metal ion binding"/>
    <property type="evidence" value="ECO:0007669"/>
    <property type="project" value="UniProtKB-KW"/>
</dbReference>
<dbReference type="InterPro" id="IPR000489">
    <property type="entry name" value="Pterin-binding_dom"/>
</dbReference>
<evidence type="ECO:0000256" key="12">
    <source>
        <dbReference type="ARBA" id="ARBA00022691"/>
    </source>
</evidence>
<name>A0A212J599_9DELT</name>
<proteinExistence type="inferred from homology"/>
<dbReference type="InterPro" id="IPR036594">
    <property type="entry name" value="Meth_synthase_dom"/>
</dbReference>
<evidence type="ECO:0000256" key="7">
    <source>
        <dbReference type="ARBA" id="ARBA00013998"/>
    </source>
</evidence>
<dbReference type="InterPro" id="IPR003759">
    <property type="entry name" value="Cbl-bd_cap"/>
</dbReference>
<keyword evidence="11 19" id="KW-0808">Transferase</keyword>
<evidence type="ECO:0000259" key="20">
    <source>
        <dbReference type="PROSITE" id="PS50970"/>
    </source>
</evidence>
<dbReference type="InterPro" id="IPR017215">
    <property type="entry name" value="MetH_bac"/>
</dbReference>
<keyword evidence="15" id="KW-0486">Methionine biosynthesis</keyword>
<keyword evidence="10" id="KW-0846">Cobalamin</keyword>
<dbReference type="Gene3D" id="3.20.20.20">
    <property type="entry name" value="Dihydropteroate synthase-like"/>
    <property type="match status" value="1"/>
</dbReference>
<feature type="domain" description="B12-binding" evidence="22">
    <location>
        <begin position="690"/>
        <end position="810"/>
    </location>
</feature>
<evidence type="ECO:0000256" key="11">
    <source>
        <dbReference type="ARBA" id="ARBA00022679"/>
    </source>
</evidence>
<dbReference type="Gene3D" id="1.10.1240.10">
    <property type="entry name" value="Methionine synthase domain"/>
    <property type="match status" value="1"/>
</dbReference>
<dbReference type="Pfam" id="PF02607">
    <property type="entry name" value="B12-binding_2"/>
    <property type="match status" value="1"/>
</dbReference>
<dbReference type="InterPro" id="IPR006158">
    <property type="entry name" value="Cobalamin-bd"/>
</dbReference>
<evidence type="ECO:0000256" key="14">
    <source>
        <dbReference type="ARBA" id="ARBA00022833"/>
    </source>
</evidence>
<evidence type="ECO:0000256" key="2">
    <source>
        <dbReference type="ARBA" id="ARBA00001947"/>
    </source>
</evidence>
<dbReference type="PIRSF" id="PIRSF037472">
    <property type="entry name" value="DHPS_mtfrase"/>
    <property type="match status" value="1"/>
</dbReference>
<evidence type="ECO:0000256" key="16">
    <source>
        <dbReference type="ARBA" id="ARBA00023285"/>
    </source>
</evidence>
<feature type="domain" description="Hcy-binding" evidence="20">
    <location>
        <begin position="2"/>
        <end position="290"/>
    </location>
</feature>
<evidence type="ECO:0000256" key="18">
    <source>
        <dbReference type="ARBA" id="ARBA00031040"/>
    </source>
</evidence>
<evidence type="ECO:0000256" key="19">
    <source>
        <dbReference type="PROSITE-ProRule" id="PRU00333"/>
    </source>
</evidence>
<dbReference type="AlphaFoldDB" id="A0A212J599"/>
<protein>
    <recommendedName>
        <fullName evidence="7">Methionine synthase</fullName>
        <ecNumber evidence="6">2.1.1.13</ecNumber>
    </recommendedName>
    <alternativeName>
        <fullName evidence="18">5-methyltetrahydrofolate--homocysteine methyltransferase</fullName>
    </alternativeName>
</protein>
<evidence type="ECO:0000256" key="1">
    <source>
        <dbReference type="ARBA" id="ARBA00001700"/>
    </source>
</evidence>
<dbReference type="EC" id="2.1.1.13" evidence="6"/>
<dbReference type="Gene3D" id="3.20.20.330">
    <property type="entry name" value="Homocysteine-binding-like domain"/>
    <property type="match status" value="1"/>
</dbReference>
<keyword evidence="9" id="KW-0028">Amino-acid biosynthesis</keyword>
<dbReference type="GO" id="GO:0031419">
    <property type="term" value="F:cobalamin binding"/>
    <property type="evidence" value="ECO:0007669"/>
    <property type="project" value="UniProtKB-KW"/>
</dbReference>
<evidence type="ECO:0000313" key="24">
    <source>
        <dbReference type="EMBL" id="SBV94631.1"/>
    </source>
</evidence>
<dbReference type="SUPFAM" id="SSF52242">
    <property type="entry name" value="Cobalamin (vitamin B12)-binding domain"/>
    <property type="match status" value="1"/>
</dbReference>
<dbReference type="PANTHER" id="PTHR45833">
    <property type="entry name" value="METHIONINE SYNTHASE"/>
    <property type="match status" value="1"/>
</dbReference>
<dbReference type="SUPFAM" id="SSF51717">
    <property type="entry name" value="Dihydropteroate synthetase-like"/>
    <property type="match status" value="1"/>
</dbReference>
<evidence type="ECO:0000259" key="21">
    <source>
        <dbReference type="PROSITE" id="PS50972"/>
    </source>
</evidence>
<dbReference type="Pfam" id="PF00809">
    <property type="entry name" value="Pterin_bind"/>
    <property type="match status" value="1"/>
</dbReference>
<evidence type="ECO:0000259" key="22">
    <source>
        <dbReference type="PROSITE" id="PS51332"/>
    </source>
</evidence>